<dbReference type="InterPro" id="IPR011009">
    <property type="entry name" value="Kinase-like_dom_sf"/>
</dbReference>
<dbReference type="Gene3D" id="3.30.200.20">
    <property type="entry name" value="Phosphorylase Kinase, domain 1"/>
    <property type="match status" value="1"/>
</dbReference>
<evidence type="ECO:0008006" key="3">
    <source>
        <dbReference type="Google" id="ProtNLM"/>
    </source>
</evidence>
<dbReference type="AlphaFoldDB" id="A0AAD7CF06"/>
<dbReference type="Proteomes" id="UP001221142">
    <property type="component" value="Unassembled WGS sequence"/>
</dbReference>
<evidence type="ECO:0000313" key="1">
    <source>
        <dbReference type="EMBL" id="KAJ7647017.1"/>
    </source>
</evidence>
<organism evidence="1 2">
    <name type="scientific">Roridomyces roridus</name>
    <dbReference type="NCBI Taxonomy" id="1738132"/>
    <lineage>
        <taxon>Eukaryota</taxon>
        <taxon>Fungi</taxon>
        <taxon>Dikarya</taxon>
        <taxon>Basidiomycota</taxon>
        <taxon>Agaricomycotina</taxon>
        <taxon>Agaricomycetes</taxon>
        <taxon>Agaricomycetidae</taxon>
        <taxon>Agaricales</taxon>
        <taxon>Marasmiineae</taxon>
        <taxon>Mycenaceae</taxon>
        <taxon>Roridomyces</taxon>
    </lineage>
</organism>
<keyword evidence="2" id="KW-1185">Reference proteome</keyword>
<reference evidence="1" key="1">
    <citation type="submission" date="2023-03" db="EMBL/GenBank/DDBJ databases">
        <title>Massive genome expansion in bonnet fungi (Mycena s.s.) driven by repeated elements and novel gene families across ecological guilds.</title>
        <authorList>
            <consortium name="Lawrence Berkeley National Laboratory"/>
            <person name="Harder C.B."/>
            <person name="Miyauchi S."/>
            <person name="Viragh M."/>
            <person name="Kuo A."/>
            <person name="Thoen E."/>
            <person name="Andreopoulos B."/>
            <person name="Lu D."/>
            <person name="Skrede I."/>
            <person name="Drula E."/>
            <person name="Henrissat B."/>
            <person name="Morin E."/>
            <person name="Kohler A."/>
            <person name="Barry K."/>
            <person name="LaButti K."/>
            <person name="Morin E."/>
            <person name="Salamov A."/>
            <person name="Lipzen A."/>
            <person name="Mereny Z."/>
            <person name="Hegedus B."/>
            <person name="Baldrian P."/>
            <person name="Stursova M."/>
            <person name="Weitz H."/>
            <person name="Taylor A."/>
            <person name="Grigoriev I.V."/>
            <person name="Nagy L.G."/>
            <person name="Martin F."/>
            <person name="Kauserud H."/>
        </authorList>
    </citation>
    <scope>NUCLEOTIDE SEQUENCE</scope>
    <source>
        <strain evidence="1">9284</strain>
    </source>
</reference>
<protein>
    <recommendedName>
        <fullName evidence="3">Protein kinase domain-containing protein</fullName>
    </recommendedName>
</protein>
<evidence type="ECO:0000313" key="2">
    <source>
        <dbReference type="Proteomes" id="UP001221142"/>
    </source>
</evidence>
<sequence length="74" mass="8425">MSVPSAIFSSRRPRSIRPVSSFQARDINPYLVLEYMGGGDLLNFLIERDTFDEGFKGLHPILRRRDDCGNRVAP</sequence>
<dbReference type="EMBL" id="JARKIF010000002">
    <property type="protein sequence ID" value="KAJ7647017.1"/>
    <property type="molecule type" value="Genomic_DNA"/>
</dbReference>
<dbReference type="SUPFAM" id="SSF56112">
    <property type="entry name" value="Protein kinase-like (PK-like)"/>
    <property type="match status" value="1"/>
</dbReference>
<accession>A0AAD7CF06</accession>
<proteinExistence type="predicted"/>
<gene>
    <name evidence="1" type="ORF">FB45DRAFT_892114</name>
</gene>
<name>A0AAD7CF06_9AGAR</name>
<comment type="caution">
    <text evidence="1">The sequence shown here is derived from an EMBL/GenBank/DDBJ whole genome shotgun (WGS) entry which is preliminary data.</text>
</comment>